<keyword evidence="2" id="KW-1185">Reference proteome</keyword>
<proteinExistence type="predicted"/>
<accession>A0A1Y2H6Y2</accession>
<evidence type="ECO:0000313" key="2">
    <source>
        <dbReference type="Proteomes" id="UP000193411"/>
    </source>
</evidence>
<gene>
    <name evidence="1" type="ORF">BCR44DRAFT_1464757</name>
</gene>
<dbReference type="AlphaFoldDB" id="A0A1Y2H6Y2"/>
<dbReference type="EMBL" id="MCFL01000087">
    <property type="protein sequence ID" value="ORZ30357.1"/>
    <property type="molecule type" value="Genomic_DNA"/>
</dbReference>
<organism evidence="1 2">
    <name type="scientific">Catenaria anguillulae PL171</name>
    <dbReference type="NCBI Taxonomy" id="765915"/>
    <lineage>
        <taxon>Eukaryota</taxon>
        <taxon>Fungi</taxon>
        <taxon>Fungi incertae sedis</taxon>
        <taxon>Blastocladiomycota</taxon>
        <taxon>Blastocladiomycetes</taxon>
        <taxon>Blastocladiales</taxon>
        <taxon>Catenariaceae</taxon>
        <taxon>Catenaria</taxon>
    </lineage>
</organism>
<name>A0A1Y2H6Y2_9FUNG</name>
<comment type="caution">
    <text evidence="1">The sequence shown here is derived from an EMBL/GenBank/DDBJ whole genome shotgun (WGS) entry which is preliminary data.</text>
</comment>
<evidence type="ECO:0000313" key="1">
    <source>
        <dbReference type="EMBL" id="ORZ30357.1"/>
    </source>
</evidence>
<dbReference type="Proteomes" id="UP000193411">
    <property type="component" value="Unassembled WGS sequence"/>
</dbReference>
<protein>
    <submittedName>
        <fullName evidence="1">Uncharacterized protein</fullName>
    </submittedName>
</protein>
<reference evidence="1 2" key="1">
    <citation type="submission" date="2016-07" db="EMBL/GenBank/DDBJ databases">
        <title>Pervasive Adenine N6-methylation of Active Genes in Fungi.</title>
        <authorList>
            <consortium name="DOE Joint Genome Institute"/>
            <person name="Mondo S.J."/>
            <person name="Dannebaum R.O."/>
            <person name="Kuo R.C."/>
            <person name="Labutti K."/>
            <person name="Haridas S."/>
            <person name="Kuo A."/>
            <person name="Salamov A."/>
            <person name="Ahrendt S.R."/>
            <person name="Lipzen A."/>
            <person name="Sullivan W."/>
            <person name="Andreopoulos W.B."/>
            <person name="Clum A."/>
            <person name="Lindquist E."/>
            <person name="Daum C."/>
            <person name="Ramamoorthy G.K."/>
            <person name="Gryganskyi A."/>
            <person name="Culley D."/>
            <person name="Magnuson J.K."/>
            <person name="James T.Y."/>
            <person name="O'Malley M.A."/>
            <person name="Stajich J.E."/>
            <person name="Spatafora J.W."/>
            <person name="Visel A."/>
            <person name="Grigoriev I.V."/>
        </authorList>
    </citation>
    <scope>NUCLEOTIDE SEQUENCE [LARGE SCALE GENOMIC DNA]</scope>
    <source>
        <strain evidence="1 2">PL171</strain>
    </source>
</reference>
<sequence>MAVVAALVHNRRSVIPLCLHSPLFLPHFELSGHIRPVFSPCLEELHHAPALALPAPHGSPVQVTFSPPFSKARRRLGGIELNVARAPDTSIVNSVPSSEETAATAGRRDLERLLQIGTDRNGFPSYEGMIVEAIPFYSEQIPSASFRGISLKCT</sequence>